<protein>
    <submittedName>
        <fullName evidence="2">Uncharacterized protein</fullName>
    </submittedName>
</protein>
<feature type="compositionally biased region" description="Acidic residues" evidence="1">
    <location>
        <begin position="13"/>
        <end position="25"/>
    </location>
</feature>
<keyword evidence="3" id="KW-1185">Reference proteome</keyword>
<feature type="compositionally biased region" description="Low complexity" evidence="1">
    <location>
        <begin position="52"/>
        <end position="78"/>
    </location>
</feature>
<reference evidence="2 3" key="1">
    <citation type="submission" date="2014-03" db="EMBL/GenBank/DDBJ databases">
        <title>Genomics of Bifidobacteria.</title>
        <authorList>
            <person name="Ventura M."/>
            <person name="Milani C."/>
            <person name="Lugli G.A."/>
        </authorList>
    </citation>
    <scope>NUCLEOTIDE SEQUENCE [LARGE SCALE GENOMIC DNA]</scope>
    <source>
        <strain evidence="2 3">LMG 11341</strain>
    </source>
</reference>
<evidence type="ECO:0000313" key="2">
    <source>
        <dbReference type="EMBL" id="KFI71531.1"/>
    </source>
</evidence>
<evidence type="ECO:0000256" key="1">
    <source>
        <dbReference type="SAM" id="MobiDB-lite"/>
    </source>
</evidence>
<dbReference type="AlphaFoldDB" id="A0A087BKI1"/>
<dbReference type="eggNOG" id="ENOG5033E2Y">
    <property type="taxonomic scope" value="Bacteria"/>
</dbReference>
<proteinExistence type="predicted"/>
<feature type="compositionally biased region" description="Acidic residues" evidence="1">
    <location>
        <begin position="79"/>
        <end position="88"/>
    </location>
</feature>
<sequence length="270" mass="27560">MADNPNDNGKDFDPDDSLFSDEELDAAMSDFEWEFAQSADELTGSGESDGRASGTSDVSGSGDSSGSAAASNGVNGADDGIEGFDDIDSITIPDDASEIDPSVGFEDELAGLLGNKAKRAALITGIASAELLAAFCQLSDISADCIGSNQGAVAVLRNLDGDSPEAAAKDITTVVAGMSVVLGVNRADKLEITMYAGGKAGPTMAPPILFNSTPRFVEDLMLGITTVGQLKEQGFEVIDSGSFDHASAMQVIAKHTRPGRGGSVPGASIE</sequence>
<dbReference type="RefSeq" id="WP_033521937.1">
    <property type="nucleotide sequence ID" value="NZ_JGZC01000001.1"/>
</dbReference>
<dbReference type="Proteomes" id="UP000029060">
    <property type="component" value="Unassembled WGS sequence"/>
</dbReference>
<accession>A0A087BKI1</accession>
<dbReference type="STRING" id="78345.BMERY_1038"/>
<gene>
    <name evidence="2" type="ORF">BMERY_1038</name>
</gene>
<evidence type="ECO:0000313" key="3">
    <source>
        <dbReference type="Proteomes" id="UP000029060"/>
    </source>
</evidence>
<dbReference type="OrthoDB" id="3238607at2"/>
<name>A0A087BKI1_9BIFI</name>
<dbReference type="EMBL" id="JGZC01000001">
    <property type="protein sequence ID" value="KFI71531.1"/>
    <property type="molecule type" value="Genomic_DNA"/>
</dbReference>
<feature type="region of interest" description="Disordered" evidence="1">
    <location>
        <begin position="1"/>
        <end position="99"/>
    </location>
</feature>
<organism evidence="2 3">
    <name type="scientific">Bifidobacterium merycicum</name>
    <dbReference type="NCBI Taxonomy" id="78345"/>
    <lineage>
        <taxon>Bacteria</taxon>
        <taxon>Bacillati</taxon>
        <taxon>Actinomycetota</taxon>
        <taxon>Actinomycetes</taxon>
        <taxon>Bifidobacteriales</taxon>
        <taxon>Bifidobacteriaceae</taxon>
        <taxon>Bifidobacterium</taxon>
    </lineage>
</organism>
<comment type="caution">
    <text evidence="2">The sequence shown here is derived from an EMBL/GenBank/DDBJ whole genome shotgun (WGS) entry which is preliminary data.</text>
</comment>